<dbReference type="PANTHER" id="PTHR32120:SF10">
    <property type="entry name" value="SMALL RIBOSOMAL SUBUNIT BIOGENESIS GTPASE RSGA"/>
    <property type="match status" value="1"/>
</dbReference>
<feature type="binding site" evidence="10">
    <location>
        <begin position="200"/>
        <end position="208"/>
    </location>
    <ligand>
        <name>GTP</name>
        <dbReference type="ChEBI" id="CHEBI:37565"/>
    </ligand>
</feature>
<dbReference type="CDD" id="cd01854">
    <property type="entry name" value="YjeQ_EngC"/>
    <property type="match status" value="1"/>
</dbReference>
<sequence>MSLENMGWNDLLAESFVPHAAAGTIPARVTRDDASRYLVWTETEECYAETAGRLKHRAQSRAELPAVGDWVVLRRQDGGISTITDILPRSSVFSRKVAGETTEEQIVAANVDTVFLVSGLDHDFNPRRIERYLTATWESGASPVVVLNKADVAVDLAAAVAEVESVAIGVPVVSISALESRGLEVLSPWLVPGSTVALLGSSGVGKSTLVNALCGESRQRTHAVREGDSRGRHTTTHRELVRLPGGALLVDTPGMRELQLWGGEESADTAFPEVVALADACRFHDCRHRTEPDCAIRSAIERGDLDPARFAAWQKLQRELAHFARRHDARAQSEIRARWKQVAKAHRKHPKSERWQ</sequence>
<keyword evidence="6 10" id="KW-0378">Hydrolase</keyword>
<comment type="subcellular location">
    <subcellularLocation>
        <location evidence="10">Cytoplasm</location>
    </subcellularLocation>
</comment>
<evidence type="ECO:0000256" key="1">
    <source>
        <dbReference type="ARBA" id="ARBA00022490"/>
    </source>
</evidence>
<keyword evidence="3 10" id="KW-0479">Metal-binding</keyword>
<dbReference type="GO" id="GO:0005525">
    <property type="term" value="F:GTP binding"/>
    <property type="evidence" value="ECO:0007669"/>
    <property type="project" value="UniProtKB-UniRule"/>
</dbReference>
<dbReference type="InterPro" id="IPR004881">
    <property type="entry name" value="Ribosome_biogen_GTPase_RsgA"/>
</dbReference>
<dbReference type="Gene3D" id="1.10.40.50">
    <property type="entry name" value="Probable gtpase engc, domain 3"/>
    <property type="match status" value="1"/>
</dbReference>
<dbReference type="GO" id="GO:0019843">
    <property type="term" value="F:rRNA binding"/>
    <property type="evidence" value="ECO:0007669"/>
    <property type="project" value="UniProtKB-KW"/>
</dbReference>
<dbReference type="GO" id="GO:0005737">
    <property type="term" value="C:cytoplasm"/>
    <property type="evidence" value="ECO:0007669"/>
    <property type="project" value="UniProtKB-SubCell"/>
</dbReference>
<dbReference type="InterPro" id="IPR010914">
    <property type="entry name" value="RsgA_GTPase_dom"/>
</dbReference>
<accession>A0A956RQ55</accession>
<evidence type="ECO:0000256" key="9">
    <source>
        <dbReference type="ARBA" id="ARBA00023134"/>
    </source>
</evidence>
<dbReference type="HAMAP" id="MF_01820">
    <property type="entry name" value="GTPase_RsgA"/>
    <property type="match status" value="1"/>
</dbReference>
<comment type="caution">
    <text evidence="13">The sequence shown here is derived from an EMBL/GenBank/DDBJ whole genome shotgun (WGS) entry which is preliminary data.</text>
</comment>
<feature type="binding site" evidence="10">
    <location>
        <position position="281"/>
    </location>
    <ligand>
        <name>Zn(2+)</name>
        <dbReference type="ChEBI" id="CHEBI:29105"/>
    </ligand>
</feature>
<evidence type="ECO:0000256" key="5">
    <source>
        <dbReference type="ARBA" id="ARBA00022741"/>
    </source>
</evidence>
<evidence type="ECO:0000256" key="8">
    <source>
        <dbReference type="ARBA" id="ARBA00022884"/>
    </source>
</evidence>
<keyword evidence="8 10" id="KW-0694">RNA-binding</keyword>
<feature type="domain" description="CP-type G" evidence="12">
    <location>
        <begin position="101"/>
        <end position="258"/>
    </location>
</feature>
<dbReference type="AlphaFoldDB" id="A0A956RQ55"/>
<evidence type="ECO:0000313" key="13">
    <source>
        <dbReference type="EMBL" id="MCA9728893.1"/>
    </source>
</evidence>
<dbReference type="GO" id="GO:0046872">
    <property type="term" value="F:metal ion binding"/>
    <property type="evidence" value="ECO:0007669"/>
    <property type="project" value="UniProtKB-KW"/>
</dbReference>
<proteinExistence type="inferred from homology"/>
<reference evidence="13" key="2">
    <citation type="journal article" date="2021" name="Microbiome">
        <title>Successional dynamics and alternative stable states in a saline activated sludge microbial community over 9 years.</title>
        <authorList>
            <person name="Wang Y."/>
            <person name="Ye J."/>
            <person name="Ju F."/>
            <person name="Liu L."/>
            <person name="Boyd J.A."/>
            <person name="Deng Y."/>
            <person name="Parks D.H."/>
            <person name="Jiang X."/>
            <person name="Yin X."/>
            <person name="Woodcroft B.J."/>
            <person name="Tyson G.W."/>
            <person name="Hugenholtz P."/>
            <person name="Polz M.F."/>
            <person name="Zhang T."/>
        </authorList>
    </citation>
    <scope>NUCLEOTIDE SEQUENCE</scope>
    <source>
        <strain evidence="13">HKST-UBA01</strain>
    </source>
</reference>
<keyword evidence="2 10" id="KW-0690">Ribosome biogenesis</keyword>
<dbReference type="PROSITE" id="PS51721">
    <property type="entry name" value="G_CP"/>
    <property type="match status" value="1"/>
</dbReference>
<protein>
    <recommendedName>
        <fullName evidence="10">Small ribosomal subunit biogenesis GTPase RsgA</fullName>
        <ecNumber evidence="10">3.6.1.-</ecNumber>
    </recommendedName>
</protein>
<evidence type="ECO:0000256" key="7">
    <source>
        <dbReference type="ARBA" id="ARBA00022833"/>
    </source>
</evidence>
<comment type="cofactor">
    <cofactor evidence="10">
        <name>Zn(2+)</name>
        <dbReference type="ChEBI" id="CHEBI:29105"/>
    </cofactor>
    <text evidence="10">Binds 1 zinc ion per subunit.</text>
</comment>
<name>A0A956RQ55_UNCEI</name>
<organism evidence="13 14">
    <name type="scientific">Eiseniibacteriota bacterium</name>
    <dbReference type="NCBI Taxonomy" id="2212470"/>
    <lineage>
        <taxon>Bacteria</taxon>
        <taxon>Candidatus Eiseniibacteriota</taxon>
    </lineage>
</organism>
<evidence type="ECO:0000313" key="14">
    <source>
        <dbReference type="Proteomes" id="UP000697710"/>
    </source>
</evidence>
<dbReference type="EC" id="3.6.1.-" evidence="10"/>
<feature type="binding site" evidence="10">
    <location>
        <begin position="148"/>
        <end position="151"/>
    </location>
    <ligand>
        <name>GTP</name>
        <dbReference type="ChEBI" id="CHEBI:37565"/>
    </ligand>
</feature>
<evidence type="ECO:0000256" key="4">
    <source>
        <dbReference type="ARBA" id="ARBA00022730"/>
    </source>
</evidence>
<dbReference type="InterPro" id="IPR027417">
    <property type="entry name" value="P-loop_NTPase"/>
</dbReference>
<evidence type="ECO:0000256" key="6">
    <source>
        <dbReference type="ARBA" id="ARBA00022801"/>
    </source>
</evidence>
<feature type="binding site" evidence="10">
    <location>
        <position position="294"/>
    </location>
    <ligand>
        <name>Zn(2+)</name>
        <dbReference type="ChEBI" id="CHEBI:29105"/>
    </ligand>
</feature>
<dbReference type="Pfam" id="PF03193">
    <property type="entry name" value="RsgA_GTPase"/>
    <property type="match status" value="1"/>
</dbReference>
<dbReference type="GO" id="GO:0003924">
    <property type="term" value="F:GTPase activity"/>
    <property type="evidence" value="ECO:0007669"/>
    <property type="project" value="UniProtKB-UniRule"/>
</dbReference>
<dbReference type="SUPFAM" id="SSF52540">
    <property type="entry name" value="P-loop containing nucleoside triphosphate hydrolases"/>
    <property type="match status" value="1"/>
</dbReference>
<keyword evidence="4 10" id="KW-0699">rRNA-binding</keyword>
<comment type="similarity">
    <text evidence="10">Belongs to the TRAFAC class YlqF/YawG GTPase family. RsgA subfamily.</text>
</comment>
<gene>
    <name evidence="10 13" type="primary">rsgA</name>
    <name evidence="13" type="ORF">KC729_14475</name>
</gene>
<dbReference type="Gene3D" id="3.40.50.300">
    <property type="entry name" value="P-loop containing nucleotide triphosphate hydrolases"/>
    <property type="match status" value="1"/>
</dbReference>
<dbReference type="NCBIfam" id="TIGR00157">
    <property type="entry name" value="ribosome small subunit-dependent GTPase A"/>
    <property type="match status" value="1"/>
</dbReference>
<dbReference type="PROSITE" id="PS50936">
    <property type="entry name" value="ENGC_GTPASE"/>
    <property type="match status" value="1"/>
</dbReference>
<evidence type="ECO:0000256" key="10">
    <source>
        <dbReference type="HAMAP-Rule" id="MF_01820"/>
    </source>
</evidence>
<evidence type="ECO:0000256" key="2">
    <source>
        <dbReference type="ARBA" id="ARBA00022517"/>
    </source>
</evidence>
<reference evidence="13" key="1">
    <citation type="submission" date="2020-04" db="EMBL/GenBank/DDBJ databases">
        <authorList>
            <person name="Zhang T."/>
        </authorList>
    </citation>
    <scope>NUCLEOTIDE SEQUENCE</scope>
    <source>
        <strain evidence="13">HKST-UBA01</strain>
    </source>
</reference>
<dbReference type="EMBL" id="JAGQHR010000505">
    <property type="protein sequence ID" value="MCA9728893.1"/>
    <property type="molecule type" value="Genomic_DNA"/>
</dbReference>
<feature type="domain" description="EngC GTPase" evidence="11">
    <location>
        <begin position="109"/>
        <end position="256"/>
    </location>
</feature>
<dbReference type="Proteomes" id="UP000697710">
    <property type="component" value="Unassembled WGS sequence"/>
</dbReference>
<dbReference type="PANTHER" id="PTHR32120">
    <property type="entry name" value="SMALL RIBOSOMAL SUBUNIT BIOGENESIS GTPASE RSGA"/>
    <property type="match status" value="1"/>
</dbReference>
<keyword evidence="7 10" id="KW-0862">Zinc</keyword>
<feature type="binding site" evidence="10">
    <location>
        <position position="288"/>
    </location>
    <ligand>
        <name>Zn(2+)</name>
        <dbReference type="ChEBI" id="CHEBI:29105"/>
    </ligand>
</feature>
<evidence type="ECO:0000259" key="11">
    <source>
        <dbReference type="PROSITE" id="PS50936"/>
    </source>
</evidence>
<comment type="subunit">
    <text evidence="10">Monomer. Associates with 30S ribosomal subunit, binds 16S rRNA.</text>
</comment>
<comment type="function">
    <text evidence="10">One of several proteins that assist in the late maturation steps of the functional core of the 30S ribosomal subunit. Helps release RbfA from mature subunits. May play a role in the assembly of ribosomal proteins into the subunit. Circularly permuted GTPase that catalyzes slow GTP hydrolysis, GTPase activity is stimulated by the 30S ribosomal subunit.</text>
</comment>
<keyword evidence="9 10" id="KW-0342">GTP-binding</keyword>
<keyword evidence="5 10" id="KW-0547">Nucleotide-binding</keyword>
<feature type="binding site" evidence="10">
    <location>
        <position position="286"/>
    </location>
    <ligand>
        <name>Zn(2+)</name>
        <dbReference type="ChEBI" id="CHEBI:29105"/>
    </ligand>
</feature>
<evidence type="ECO:0000259" key="12">
    <source>
        <dbReference type="PROSITE" id="PS51721"/>
    </source>
</evidence>
<evidence type="ECO:0000256" key="3">
    <source>
        <dbReference type="ARBA" id="ARBA00022723"/>
    </source>
</evidence>
<keyword evidence="1 10" id="KW-0963">Cytoplasm</keyword>
<dbReference type="GO" id="GO:0042274">
    <property type="term" value="P:ribosomal small subunit biogenesis"/>
    <property type="evidence" value="ECO:0007669"/>
    <property type="project" value="UniProtKB-UniRule"/>
</dbReference>
<dbReference type="InterPro" id="IPR030378">
    <property type="entry name" value="G_CP_dom"/>
</dbReference>